<dbReference type="NCBIfam" id="NF041664">
    <property type="entry name" value="RNAP_arch_Epp"/>
    <property type="match status" value="1"/>
</dbReference>
<keyword evidence="2" id="KW-0862">Zinc</keyword>
<dbReference type="InterPro" id="IPR007178">
    <property type="entry name" value="Spt4_arch"/>
</dbReference>
<dbReference type="OrthoDB" id="275101at2157"/>
<dbReference type="SMART" id="SM01389">
    <property type="entry name" value="Spt4"/>
    <property type="match status" value="1"/>
</dbReference>
<feature type="binding site" evidence="2">
    <location>
        <position position="24"/>
    </location>
    <ligand>
        <name>Zn(2+)</name>
        <dbReference type="ChEBI" id="CHEBI:29105"/>
    </ligand>
</feature>
<keyword evidence="4" id="KW-0238">DNA-binding</keyword>
<keyword evidence="2" id="KW-0479">Metal-binding</keyword>
<feature type="binding site" evidence="2">
    <location>
        <position position="13"/>
    </location>
    <ligand>
        <name>Zn(2+)</name>
        <dbReference type="ChEBI" id="CHEBI:29105"/>
    </ligand>
</feature>
<organism evidence="4 5">
    <name type="scientific">Stygiolobus azoricus</name>
    <dbReference type="NCBI Taxonomy" id="41675"/>
    <lineage>
        <taxon>Archaea</taxon>
        <taxon>Thermoproteota</taxon>
        <taxon>Thermoprotei</taxon>
        <taxon>Sulfolobales</taxon>
        <taxon>Sulfolobaceae</taxon>
        <taxon>Stygiolobus</taxon>
    </lineage>
</organism>
<dbReference type="SUPFAM" id="SSF63393">
    <property type="entry name" value="RNA polymerase subunits"/>
    <property type="match status" value="1"/>
</dbReference>
<feature type="binding site" evidence="2">
    <location>
        <position position="10"/>
    </location>
    <ligand>
        <name>Zn(2+)</name>
        <dbReference type="ChEBI" id="CHEBI:29105"/>
    </ligand>
</feature>
<evidence type="ECO:0000259" key="3">
    <source>
        <dbReference type="SMART" id="SM01389"/>
    </source>
</evidence>
<dbReference type="KEGG" id="sazo:D1868_02530"/>
<reference evidence="4 5" key="1">
    <citation type="submission" date="2019-10" db="EMBL/GenBank/DDBJ databases">
        <title>Genome Sequences from Six Type Strain Members of the Archaeal Family Sulfolobaceae: Acidianus ambivalens, Acidianus infernus, Metallosphaera prunae, Stygiolobus azoricus, Sulfolobus metallicus, and Sulfurisphaera ohwakuensis.</title>
        <authorList>
            <person name="Counts J.A."/>
            <person name="Kelly R.M."/>
        </authorList>
    </citation>
    <scope>NUCLEOTIDE SEQUENCE [LARGE SCALE GENOMIC DNA]</scope>
    <source>
        <strain evidence="4 5">FC6</strain>
    </source>
</reference>
<name>A0A650CM76_9CREN</name>
<protein>
    <recommendedName>
        <fullName evidence="2">Transcription elongation factor Spt4</fullName>
    </recommendedName>
</protein>
<keyword evidence="5" id="KW-1185">Reference proteome</keyword>
<dbReference type="Pfam" id="PF06093">
    <property type="entry name" value="Spt4"/>
    <property type="match status" value="1"/>
</dbReference>
<accession>A0A650CM76</accession>
<proteinExistence type="inferred from homology"/>
<keyword evidence="2" id="KW-0805">Transcription regulation</keyword>
<evidence type="ECO:0000313" key="4">
    <source>
        <dbReference type="EMBL" id="QGR18974.1"/>
    </source>
</evidence>
<comment type="similarity">
    <text evidence="2">Belongs to the archaeal Spt4 family.</text>
</comment>
<dbReference type="InterPro" id="IPR022800">
    <property type="entry name" value="Spt4/RpoE2_Znf"/>
</dbReference>
<feature type="domain" description="Spt4/RpoE2 zinc finger" evidence="3">
    <location>
        <begin position="7"/>
        <end position="66"/>
    </location>
</feature>
<comment type="subunit">
    <text evidence="2">Heterodimer composed of Spt4 and Spt5.</text>
</comment>
<dbReference type="AlphaFoldDB" id="A0A650CM76"/>
<keyword evidence="1 2" id="KW-0804">Transcription</keyword>
<evidence type="ECO:0000256" key="2">
    <source>
        <dbReference type="HAMAP-Rule" id="MF_00949"/>
    </source>
</evidence>
<dbReference type="GO" id="GO:0008270">
    <property type="term" value="F:zinc ion binding"/>
    <property type="evidence" value="ECO:0007669"/>
    <property type="project" value="UniProtKB-UniRule"/>
</dbReference>
<dbReference type="RefSeq" id="WP_156005208.1">
    <property type="nucleotide sequence ID" value="NZ_CP045483.1"/>
</dbReference>
<dbReference type="HAMAP" id="MF_00949">
    <property type="entry name" value="Spt4_arch"/>
    <property type="match status" value="1"/>
</dbReference>
<dbReference type="Proteomes" id="UP000423396">
    <property type="component" value="Chromosome"/>
</dbReference>
<dbReference type="EMBL" id="CP045483">
    <property type="protein sequence ID" value="QGR18974.1"/>
    <property type="molecule type" value="Genomic_DNA"/>
</dbReference>
<dbReference type="PANTHER" id="PTHR40704">
    <property type="entry name" value="TRANSCRIPTION ELONGATION FACTOR SPT4"/>
    <property type="match status" value="1"/>
</dbReference>
<dbReference type="Gene3D" id="2.20.28.90">
    <property type="match status" value="1"/>
</dbReference>
<dbReference type="GO" id="GO:0006355">
    <property type="term" value="P:regulation of DNA-templated transcription"/>
    <property type="evidence" value="ECO:0007669"/>
    <property type="project" value="UniProtKB-UniRule"/>
</dbReference>
<comment type="function">
    <text evidence="2">Stimulates transcription elongation.</text>
</comment>
<evidence type="ECO:0000256" key="1">
    <source>
        <dbReference type="ARBA" id="ARBA00023163"/>
    </source>
</evidence>
<evidence type="ECO:0000313" key="5">
    <source>
        <dbReference type="Proteomes" id="UP000423396"/>
    </source>
</evidence>
<sequence>MPEKKIFKACKNCRALVPLETATCPICNSTSFSEDWSGMVIIISQDSEVAKVFGASTPWRYAITVK</sequence>
<dbReference type="PANTHER" id="PTHR40704:SF1">
    <property type="entry name" value="TRANSCRIPTION ELONGATION FACTOR SPT4"/>
    <property type="match status" value="1"/>
</dbReference>
<dbReference type="InterPro" id="IPR029040">
    <property type="entry name" value="RPABC4/Spt4"/>
</dbReference>
<dbReference type="GeneID" id="42797913"/>
<dbReference type="GO" id="GO:0003677">
    <property type="term" value="F:DNA binding"/>
    <property type="evidence" value="ECO:0007669"/>
    <property type="project" value="UniProtKB-KW"/>
</dbReference>
<gene>
    <name evidence="2" type="primary">spt4</name>
    <name evidence="4" type="ORF">D1868_02530</name>
</gene>
<feature type="binding site" evidence="2">
    <location>
        <position position="27"/>
    </location>
    <ligand>
        <name>Zn(2+)</name>
        <dbReference type="ChEBI" id="CHEBI:29105"/>
    </ligand>
</feature>
<dbReference type="InterPro" id="IPR038589">
    <property type="entry name" value="Spt4_dom_sf"/>
</dbReference>